<evidence type="ECO:0000256" key="2">
    <source>
        <dbReference type="SAM" id="Phobius"/>
    </source>
</evidence>
<gene>
    <name evidence="3" type="ORF">NAES01612_LOCUS25480</name>
</gene>
<feature type="region of interest" description="Disordered" evidence="1">
    <location>
        <begin position="1"/>
        <end position="36"/>
    </location>
</feature>
<feature type="compositionally biased region" description="Basic and acidic residues" evidence="1">
    <location>
        <begin position="67"/>
        <end position="80"/>
    </location>
</feature>
<feature type="region of interest" description="Disordered" evidence="1">
    <location>
        <begin position="57"/>
        <end position="94"/>
    </location>
</feature>
<name>A0A7S4USN5_9EUKA</name>
<feature type="compositionally biased region" description="Basic and acidic residues" evidence="1">
    <location>
        <begin position="496"/>
        <end position="507"/>
    </location>
</feature>
<feature type="region of interest" description="Disordered" evidence="1">
    <location>
        <begin position="401"/>
        <end position="507"/>
    </location>
</feature>
<organism evidence="3">
    <name type="scientific">Paramoeba aestuarina</name>
    <dbReference type="NCBI Taxonomy" id="180227"/>
    <lineage>
        <taxon>Eukaryota</taxon>
        <taxon>Amoebozoa</taxon>
        <taxon>Discosea</taxon>
        <taxon>Flabellinia</taxon>
        <taxon>Dactylopodida</taxon>
        <taxon>Paramoebidae</taxon>
        <taxon>Paramoeba</taxon>
    </lineage>
</organism>
<feature type="compositionally biased region" description="Basic residues" evidence="1">
    <location>
        <begin position="484"/>
        <end position="495"/>
    </location>
</feature>
<keyword evidence="2" id="KW-0812">Transmembrane</keyword>
<proteinExistence type="predicted"/>
<accession>A0A7S4USN5</accession>
<dbReference type="EMBL" id="HBKR01038986">
    <property type="protein sequence ID" value="CAE2339172.1"/>
    <property type="molecule type" value="Transcribed_RNA"/>
</dbReference>
<keyword evidence="2" id="KW-1133">Transmembrane helix</keyword>
<feature type="compositionally biased region" description="Polar residues" evidence="1">
    <location>
        <begin position="405"/>
        <end position="420"/>
    </location>
</feature>
<keyword evidence="2" id="KW-0472">Membrane</keyword>
<evidence type="ECO:0000313" key="3">
    <source>
        <dbReference type="EMBL" id="CAE2339172.1"/>
    </source>
</evidence>
<feature type="compositionally biased region" description="Basic and acidic residues" evidence="1">
    <location>
        <begin position="442"/>
        <end position="467"/>
    </location>
</feature>
<feature type="transmembrane region" description="Helical" evidence="2">
    <location>
        <begin position="517"/>
        <end position="536"/>
    </location>
</feature>
<evidence type="ECO:0000256" key="1">
    <source>
        <dbReference type="SAM" id="MobiDB-lite"/>
    </source>
</evidence>
<sequence length="548" mass="62563">MATEINTKEHARRQRFDATKSKRLSPRDAEKSVRGRSSIDWQFDASAHSRNWQNAILSKATPVTPESEEHYFPTRIRSPDSGDEDTDSLWTESDEDLDRKDLSNISISESNFSSKYRWIKRTTKSEFIFSQRGKRSPFLKTVPPSPAGEHFDAIEDLRLDLLPAPSPKNRTLRSRVYDPDALHSGFLMDASTGYSRMGQTRQSGMMSEGSEYISVSHHYEIVKHRCTERACQTMTRKQFYQMHIKPERYLRDIWIITERQSTKQQLALKNTCDVKVSRLWTILACAHYLPFGNVQKFYWQKRKNTGDSPCIHFNKTGAQCKSVECHRYCLCCGSDGHGVVQCNVIGVIEQVMRHYAKKVGMNMKGFENVLGFHGETPAYVVVHRLTEKERIVAARELPALESPRSETVGSETAISTSAEDSQLSQSEIESSTQSSTQSPLVEDERLPTPRTEVAPKKNESVQREKTVQAETPTVTDENREIQKKPTKGPRKQSKKLTKEHTKASYEASLHRRSDKGLGLVMLLVMIAMILYVYLYMDLSPPAEYVYGE</sequence>
<dbReference type="AlphaFoldDB" id="A0A7S4USN5"/>
<feature type="compositionally biased region" description="Acidic residues" evidence="1">
    <location>
        <begin position="81"/>
        <end position="94"/>
    </location>
</feature>
<reference evidence="3" key="1">
    <citation type="submission" date="2021-01" db="EMBL/GenBank/DDBJ databases">
        <authorList>
            <person name="Corre E."/>
            <person name="Pelletier E."/>
            <person name="Niang G."/>
            <person name="Scheremetjew M."/>
            <person name="Finn R."/>
            <person name="Kale V."/>
            <person name="Holt S."/>
            <person name="Cochrane G."/>
            <person name="Meng A."/>
            <person name="Brown T."/>
            <person name="Cohen L."/>
        </authorList>
    </citation>
    <scope>NUCLEOTIDE SEQUENCE</scope>
    <source>
        <strain evidence="3">SoJaBio B1-5/56/2</strain>
    </source>
</reference>
<protein>
    <submittedName>
        <fullName evidence="3">Uncharacterized protein</fullName>
    </submittedName>
</protein>
<feature type="compositionally biased region" description="Basic and acidic residues" evidence="1">
    <location>
        <begin position="1"/>
        <end position="33"/>
    </location>
</feature>
<feature type="compositionally biased region" description="Low complexity" evidence="1">
    <location>
        <begin position="421"/>
        <end position="438"/>
    </location>
</feature>